<dbReference type="RefSeq" id="WP_131331468.1">
    <property type="nucleotide sequence ID" value="NZ_CP044016.1"/>
</dbReference>
<protein>
    <recommendedName>
        <fullName evidence="3">Lipoprotein</fullName>
    </recommendedName>
</protein>
<dbReference type="PROSITE" id="PS51257">
    <property type="entry name" value="PROKAR_LIPOPROTEIN"/>
    <property type="match status" value="1"/>
</dbReference>
<gene>
    <name evidence="1" type="ORF">E0W69_018105</name>
</gene>
<organism evidence="1 2">
    <name type="scientific">Rhizosphaericola mali</name>
    <dbReference type="NCBI Taxonomy" id="2545455"/>
    <lineage>
        <taxon>Bacteria</taxon>
        <taxon>Pseudomonadati</taxon>
        <taxon>Bacteroidota</taxon>
        <taxon>Chitinophagia</taxon>
        <taxon>Chitinophagales</taxon>
        <taxon>Chitinophagaceae</taxon>
        <taxon>Rhizosphaericola</taxon>
    </lineage>
</organism>
<sequence>MKGKTILIVAAITLGLGAVFSCSNKKEEKVTVFETSESKDSAGIVIRNNIQVKGSGGLAVKQAYMMRSNGSLVNDSNNVKVGEVIELRMLVDGWKGKDGKIALGGSENIATDNNQVALDVKDMFEGQPAIPLEKANIIRIQATVTKADQNFNYYLTKFKVWNKMDSTQTLTGEYKLYNK</sequence>
<evidence type="ECO:0008006" key="3">
    <source>
        <dbReference type="Google" id="ProtNLM"/>
    </source>
</evidence>
<keyword evidence="2" id="KW-1185">Reference proteome</keyword>
<dbReference type="EMBL" id="CP044016">
    <property type="protein sequence ID" value="QES90487.1"/>
    <property type="molecule type" value="Genomic_DNA"/>
</dbReference>
<dbReference type="AlphaFoldDB" id="A0A5P2G5K0"/>
<name>A0A5P2G5K0_9BACT</name>
<dbReference type="Proteomes" id="UP000292424">
    <property type="component" value="Chromosome"/>
</dbReference>
<evidence type="ECO:0000313" key="1">
    <source>
        <dbReference type="EMBL" id="QES90487.1"/>
    </source>
</evidence>
<accession>A0A5P2G5K0</accession>
<proteinExistence type="predicted"/>
<evidence type="ECO:0000313" key="2">
    <source>
        <dbReference type="Proteomes" id="UP000292424"/>
    </source>
</evidence>
<dbReference type="KEGG" id="arac:E0W69_018105"/>
<reference evidence="1 2" key="1">
    <citation type="submission" date="2019-09" db="EMBL/GenBank/DDBJ databases">
        <title>Complete genome sequence of Arachidicoccus sp. B3-10 isolated from apple orchard soil.</title>
        <authorList>
            <person name="Kim H.S."/>
            <person name="Han K.-I."/>
            <person name="Suh M.K."/>
            <person name="Lee K.C."/>
            <person name="Eom M.K."/>
            <person name="Kim J.-S."/>
            <person name="Kang S.W."/>
            <person name="Sin Y."/>
            <person name="Lee J.-S."/>
        </authorList>
    </citation>
    <scope>NUCLEOTIDE SEQUENCE [LARGE SCALE GENOMIC DNA]</scope>
    <source>
        <strain evidence="1 2">B3-10</strain>
    </source>
</reference>